<accession>A0A2P8C867</accession>
<dbReference type="EMBL" id="PYGA01000049">
    <property type="protein sequence ID" value="PSK81160.1"/>
    <property type="molecule type" value="Genomic_DNA"/>
</dbReference>
<evidence type="ECO:0000256" key="1">
    <source>
        <dbReference type="ARBA" id="ARBA00022450"/>
    </source>
</evidence>
<dbReference type="PROSITE" id="PS50075">
    <property type="entry name" value="CARRIER"/>
    <property type="match status" value="1"/>
</dbReference>
<reference evidence="4 5" key="1">
    <citation type="submission" date="2018-03" db="EMBL/GenBank/DDBJ databases">
        <title>Genomic Encyclopedia of Archaeal and Bacterial Type Strains, Phase II (KMG-II): from individual species to whole genera.</title>
        <authorList>
            <person name="Goeker M."/>
        </authorList>
    </citation>
    <scope>NUCLEOTIDE SEQUENCE [LARGE SCALE GENOMIC DNA]</scope>
    <source>
        <strain evidence="4 5">DSM 45312</strain>
    </source>
</reference>
<dbReference type="PROSITE" id="PS00012">
    <property type="entry name" value="PHOSPHOPANTETHEINE"/>
    <property type="match status" value="1"/>
</dbReference>
<dbReference type="InterPro" id="IPR036736">
    <property type="entry name" value="ACP-like_sf"/>
</dbReference>
<dbReference type="InterPro" id="IPR009081">
    <property type="entry name" value="PP-bd_ACP"/>
</dbReference>
<evidence type="ECO:0000313" key="4">
    <source>
        <dbReference type="EMBL" id="PSK81160.1"/>
    </source>
</evidence>
<keyword evidence="2" id="KW-0597">Phosphoprotein</keyword>
<dbReference type="SUPFAM" id="SSF47336">
    <property type="entry name" value="ACP-like"/>
    <property type="match status" value="1"/>
</dbReference>
<name>A0A2P8C867_9ACTN</name>
<protein>
    <submittedName>
        <fullName evidence="4">Phosphopantetheine binding protein</fullName>
    </submittedName>
</protein>
<dbReference type="RefSeq" id="WP_106587118.1">
    <property type="nucleotide sequence ID" value="NZ_PYGA01000049.1"/>
</dbReference>
<dbReference type="Gene3D" id="1.10.1200.10">
    <property type="entry name" value="ACP-like"/>
    <property type="match status" value="1"/>
</dbReference>
<dbReference type="InterPro" id="IPR006162">
    <property type="entry name" value="Ppantetheine_attach_site"/>
</dbReference>
<evidence type="ECO:0000256" key="2">
    <source>
        <dbReference type="ARBA" id="ARBA00022553"/>
    </source>
</evidence>
<dbReference type="AlphaFoldDB" id="A0A2P8C867"/>
<proteinExistence type="predicted"/>
<feature type="domain" description="Carrier" evidence="3">
    <location>
        <begin position="2"/>
        <end position="80"/>
    </location>
</feature>
<dbReference type="Pfam" id="PF00550">
    <property type="entry name" value="PP-binding"/>
    <property type="match status" value="1"/>
</dbReference>
<dbReference type="Proteomes" id="UP000240542">
    <property type="component" value="Unassembled WGS sequence"/>
</dbReference>
<keyword evidence="5" id="KW-1185">Reference proteome</keyword>
<sequence length="80" mass="9104">MLDWDDSFESTVRQYLPLFSAEEEIREDTNLLDAGLDSMGIVELLAKIEADYGVRFQDDALTLETFQTAGSLWRTLSALR</sequence>
<dbReference type="OrthoDB" id="3395095at2"/>
<organism evidence="4 5">
    <name type="scientific">Murinocardiopsis flavida</name>
    <dbReference type="NCBI Taxonomy" id="645275"/>
    <lineage>
        <taxon>Bacteria</taxon>
        <taxon>Bacillati</taxon>
        <taxon>Actinomycetota</taxon>
        <taxon>Actinomycetes</taxon>
        <taxon>Streptosporangiales</taxon>
        <taxon>Nocardiopsidaceae</taxon>
        <taxon>Murinocardiopsis</taxon>
    </lineage>
</organism>
<evidence type="ECO:0000259" key="3">
    <source>
        <dbReference type="PROSITE" id="PS50075"/>
    </source>
</evidence>
<comment type="caution">
    <text evidence="4">The sequence shown here is derived from an EMBL/GenBank/DDBJ whole genome shotgun (WGS) entry which is preliminary data.</text>
</comment>
<keyword evidence="1" id="KW-0596">Phosphopantetheine</keyword>
<gene>
    <name evidence="4" type="ORF">CLV63_1495</name>
</gene>
<evidence type="ECO:0000313" key="5">
    <source>
        <dbReference type="Proteomes" id="UP000240542"/>
    </source>
</evidence>